<dbReference type="Proteomes" id="UP001235094">
    <property type="component" value="Unassembled WGS sequence"/>
</dbReference>
<evidence type="ECO:0000313" key="2">
    <source>
        <dbReference type="EMBL" id="MDQ0510754.1"/>
    </source>
</evidence>
<name>A0ABU0LPW9_9HYPH</name>
<reference evidence="2 3" key="1">
    <citation type="submission" date="2023-07" db="EMBL/GenBank/DDBJ databases">
        <title>Genomic Encyclopedia of Type Strains, Phase IV (KMG-IV): sequencing the most valuable type-strain genomes for metagenomic binning, comparative biology and taxonomic classification.</title>
        <authorList>
            <person name="Goeker M."/>
        </authorList>
    </citation>
    <scope>NUCLEOTIDE SEQUENCE [LARGE SCALE GENOMIC DNA]</scope>
    <source>
        <strain evidence="2 3">DSM 15561</strain>
    </source>
</reference>
<sequence>MAMLDAKNGAIAACPETSRDPPRAAPRADVAQRAAYLLIGAFTGRTVTVPTGGNQGSVKVP</sequence>
<gene>
    <name evidence="2" type="ORF">QOZ99_001642</name>
</gene>
<comment type="caution">
    <text evidence="2">The sequence shown here is derived from an EMBL/GenBank/DDBJ whole genome shotgun (WGS) entry which is preliminary data.</text>
</comment>
<proteinExistence type="predicted"/>
<keyword evidence="3" id="KW-1185">Reference proteome</keyword>
<evidence type="ECO:0000313" key="3">
    <source>
        <dbReference type="Proteomes" id="UP001235094"/>
    </source>
</evidence>
<evidence type="ECO:0000256" key="1">
    <source>
        <dbReference type="SAM" id="MobiDB-lite"/>
    </source>
</evidence>
<organism evidence="2 3">
    <name type="scientific">Ancylobacter amanitiformis</name>
    <dbReference type="NCBI Taxonomy" id="217069"/>
    <lineage>
        <taxon>Bacteria</taxon>
        <taxon>Pseudomonadati</taxon>
        <taxon>Pseudomonadota</taxon>
        <taxon>Alphaproteobacteria</taxon>
        <taxon>Hyphomicrobiales</taxon>
        <taxon>Xanthobacteraceae</taxon>
        <taxon>Ancylobacter</taxon>
    </lineage>
</organism>
<feature type="region of interest" description="Disordered" evidence="1">
    <location>
        <begin position="1"/>
        <end position="27"/>
    </location>
</feature>
<accession>A0ABU0LPW9</accession>
<dbReference type="EMBL" id="JAUSVR010000004">
    <property type="protein sequence ID" value="MDQ0510754.1"/>
    <property type="molecule type" value="Genomic_DNA"/>
</dbReference>
<protein>
    <submittedName>
        <fullName evidence="2">Uncharacterized protein</fullName>
    </submittedName>
</protein>